<name>A0ABY8NEC4_9GAMM</name>
<dbReference type="InterPro" id="IPR036188">
    <property type="entry name" value="FAD/NAD-bd_sf"/>
</dbReference>
<dbReference type="SUPFAM" id="SSF51905">
    <property type="entry name" value="FAD/NAD(P)-binding domain"/>
    <property type="match status" value="1"/>
</dbReference>
<dbReference type="Proteomes" id="UP001236500">
    <property type="component" value="Chromosome"/>
</dbReference>
<evidence type="ECO:0000313" key="3">
    <source>
        <dbReference type="EMBL" id="WGL17035.1"/>
    </source>
</evidence>
<dbReference type="PANTHER" id="PTHR13847">
    <property type="entry name" value="SARCOSINE DEHYDROGENASE-RELATED"/>
    <property type="match status" value="1"/>
</dbReference>
<keyword evidence="1" id="KW-0560">Oxidoreductase</keyword>
<dbReference type="RefSeq" id="WP_280320851.1">
    <property type="nucleotide sequence ID" value="NZ_CP118605.1"/>
</dbReference>
<dbReference type="InterPro" id="IPR006076">
    <property type="entry name" value="FAD-dep_OxRdtase"/>
</dbReference>
<dbReference type="EMBL" id="CP118605">
    <property type="protein sequence ID" value="WGL17035.1"/>
    <property type="molecule type" value="Genomic_DNA"/>
</dbReference>
<feature type="domain" description="FAD dependent oxidoreductase" evidence="2">
    <location>
        <begin position="38"/>
        <end position="389"/>
    </location>
</feature>
<gene>
    <name evidence="3" type="ORF">PVT68_01745</name>
</gene>
<dbReference type="Gene3D" id="3.50.50.60">
    <property type="entry name" value="FAD/NAD(P)-binding domain"/>
    <property type="match status" value="1"/>
</dbReference>
<sequence length="435" mass="47545">MPASGTVTKLLGHIDSYYAASANNAPLYPALDQVVEADVCIIGAGYTGLSSALHLAEQGYKVVVLEAERIGWGASGRNGGHVGVGQRKGQEELERMLGLDAARVLWDMGLEAVKTVEDLIHKHNIQCDLKRGIMHLAAKPSHDGWLREEVELLNTRYGYDKMRYADREEVGALVGSQRFYGGQIDSGSLHLHPLNYALGLAAAAANAGVQFYEFSRVTSYTGGSPCVVNTAKGQVKARNVVLACNGYLGNLEPRMAGRIMPINNFILATEPLPEETARELIANDYALQDTLFVINYWKLSGDNRLVFGGGENYTSRFPQDIRAFVRRYMLETYPQLADTRIDYGWGGTLAITLNRMPSIGRLEPNVYYSQGYSGHGVPTATFAGKLLAEAIGGTEEQFDVLSRIPTPSFPGGTLLRWPGLVAGMLYYSLKDKLGR</sequence>
<keyword evidence="4" id="KW-1185">Reference proteome</keyword>
<organism evidence="3 4">
    <name type="scientific">Microbulbifer bruguierae</name>
    <dbReference type="NCBI Taxonomy" id="3029061"/>
    <lineage>
        <taxon>Bacteria</taxon>
        <taxon>Pseudomonadati</taxon>
        <taxon>Pseudomonadota</taxon>
        <taxon>Gammaproteobacteria</taxon>
        <taxon>Cellvibrionales</taxon>
        <taxon>Microbulbiferaceae</taxon>
        <taxon>Microbulbifer</taxon>
    </lineage>
</organism>
<reference evidence="3 4" key="1">
    <citation type="submission" date="2023-02" db="EMBL/GenBank/DDBJ databases">
        <title>Description and genomic characterization of Microbulbifer bruguierae sp. nov., isolated from the sediment of mangrove plant Bruguiera sexangula.</title>
        <authorList>
            <person name="Long M."/>
        </authorList>
    </citation>
    <scope>NUCLEOTIDE SEQUENCE [LARGE SCALE GENOMIC DNA]</scope>
    <source>
        <strain evidence="3 4">H12</strain>
    </source>
</reference>
<dbReference type="PANTHER" id="PTHR13847:SF281">
    <property type="entry name" value="FAD DEPENDENT OXIDOREDUCTASE DOMAIN-CONTAINING PROTEIN"/>
    <property type="match status" value="1"/>
</dbReference>
<evidence type="ECO:0000313" key="4">
    <source>
        <dbReference type="Proteomes" id="UP001236500"/>
    </source>
</evidence>
<accession>A0ABY8NEC4</accession>
<evidence type="ECO:0000256" key="1">
    <source>
        <dbReference type="ARBA" id="ARBA00023002"/>
    </source>
</evidence>
<dbReference type="Pfam" id="PF01266">
    <property type="entry name" value="DAO"/>
    <property type="match status" value="1"/>
</dbReference>
<evidence type="ECO:0000259" key="2">
    <source>
        <dbReference type="Pfam" id="PF01266"/>
    </source>
</evidence>
<protein>
    <submittedName>
        <fullName evidence="3">FAD-binding oxidoreductase</fullName>
    </submittedName>
</protein>
<dbReference type="Gene3D" id="3.30.9.10">
    <property type="entry name" value="D-Amino Acid Oxidase, subunit A, domain 2"/>
    <property type="match status" value="1"/>
</dbReference>
<proteinExistence type="predicted"/>